<keyword evidence="3" id="KW-1185">Reference proteome</keyword>
<sequence>MKYEFGWTFLNKETGKLRRIVSFSFNKGDKIMMLNSENKINKDKLNFMVNGVSFNMILVEHGSFMMGATEEQEAPKDVEKPAHKVIITRDYYIGETLVTQELFKAVMGDFPLFLSHQDSREKICQ</sequence>
<dbReference type="InterPro" id="IPR042095">
    <property type="entry name" value="SUMF_sf"/>
</dbReference>
<dbReference type="STRING" id="1602171.ST44_03080"/>
<accession>A0A0D0J1K1</accession>
<proteinExistence type="predicted"/>
<dbReference type="Gene3D" id="3.90.1580.10">
    <property type="entry name" value="paralog of FGE (formylglycine-generating enzyme)"/>
    <property type="match status" value="1"/>
</dbReference>
<dbReference type="InterPro" id="IPR005532">
    <property type="entry name" value="SUMF_dom"/>
</dbReference>
<organism evidence="2 3">
    <name type="scientific">Prevotella pectinovora</name>
    <dbReference type="NCBI Taxonomy" id="1602169"/>
    <lineage>
        <taxon>Bacteria</taxon>
        <taxon>Pseudomonadati</taxon>
        <taxon>Bacteroidota</taxon>
        <taxon>Bacteroidia</taxon>
        <taxon>Bacteroidales</taxon>
        <taxon>Prevotellaceae</taxon>
        <taxon>Prevotella</taxon>
    </lineage>
</organism>
<evidence type="ECO:0000313" key="2">
    <source>
        <dbReference type="EMBL" id="KIP63876.1"/>
    </source>
</evidence>
<comment type="caution">
    <text evidence="2">The sequence shown here is derived from an EMBL/GenBank/DDBJ whole genome shotgun (WGS) entry which is preliminary data.</text>
</comment>
<dbReference type="RefSeq" id="WP_042518018.1">
    <property type="nucleotide sequence ID" value="NZ_JXQK01000037.1"/>
</dbReference>
<dbReference type="Proteomes" id="UP000032046">
    <property type="component" value="Unassembled WGS sequence"/>
</dbReference>
<protein>
    <recommendedName>
        <fullName evidence="1">Sulfatase-modifying factor enzyme-like domain-containing protein</fullName>
    </recommendedName>
</protein>
<reference evidence="2 3" key="1">
    <citation type="submission" date="2015-01" db="EMBL/GenBank/DDBJ databases">
        <title>Comparative genomics of non-oral Prevotella species.</title>
        <authorList>
            <person name="Accetto T."/>
            <person name="Nograsek B."/>
            <person name="Avgustin G."/>
        </authorList>
    </citation>
    <scope>NUCLEOTIDE SEQUENCE [LARGE SCALE GENOMIC DNA]</scope>
    <source>
        <strain evidence="2 3">P5-119</strain>
    </source>
</reference>
<dbReference type="EMBL" id="JXQK01000037">
    <property type="protein sequence ID" value="KIP63876.1"/>
    <property type="molecule type" value="Genomic_DNA"/>
</dbReference>
<name>A0A0D0J1K1_9BACT</name>
<gene>
    <name evidence="2" type="ORF">ST44_03080</name>
</gene>
<dbReference type="Pfam" id="PF03781">
    <property type="entry name" value="FGE-sulfatase"/>
    <property type="match status" value="1"/>
</dbReference>
<dbReference type="SUPFAM" id="SSF56436">
    <property type="entry name" value="C-type lectin-like"/>
    <property type="match status" value="1"/>
</dbReference>
<evidence type="ECO:0000313" key="3">
    <source>
        <dbReference type="Proteomes" id="UP000032046"/>
    </source>
</evidence>
<dbReference type="AlphaFoldDB" id="A0A0D0J1K1"/>
<feature type="domain" description="Sulfatase-modifying factor enzyme-like" evidence="1">
    <location>
        <begin position="55"/>
        <end position="109"/>
    </location>
</feature>
<evidence type="ECO:0000259" key="1">
    <source>
        <dbReference type="Pfam" id="PF03781"/>
    </source>
</evidence>
<dbReference type="InterPro" id="IPR016187">
    <property type="entry name" value="CTDL_fold"/>
</dbReference>